<evidence type="ECO:0000259" key="1">
    <source>
        <dbReference type="PROSITE" id="PS50883"/>
    </source>
</evidence>
<dbReference type="SMART" id="SM00267">
    <property type="entry name" value="GGDEF"/>
    <property type="match status" value="1"/>
</dbReference>
<sequence>MPREEVYDFLTGLPGRRAAFAMLARTVTLARRTGRTVLAALVDIDRFYLVNETKGTAFGDEALRQLAARVRDPKPWSCQAHRFGGNAFLLFGLADGGSGKDKNETWIKELKQSIEEALPVRGQNQYLSCSIGVSRFPEHGETAELLVRHADTALREAKTAGGNRIMVYAEDGTARISRLEKLRCSLRTVLSDHALSLYYQPLYEASGALRGFEALLRWRHPELGEVSPAEFIPLAEESGMIVKIGEWVLEEACGMLRRVQAKGMGQVTMSVNISPLQLRVPEFADVLQRILRQTEAKPECLELEITESKMIDVDSENTIMHQLRGMGVRIALDDFGVGYASLTYLRKLPLHTLKLDRSFIRCIGEKSAEQAIVRSMIALVHQLGLEVVAEGVETEAQLRLLREWDCDYYQGYLLSQPMAEQTVGVPLLYAARDLFQAAREDRAAVL</sequence>
<dbReference type="PANTHER" id="PTHR33121:SF79">
    <property type="entry name" value="CYCLIC DI-GMP PHOSPHODIESTERASE PDED-RELATED"/>
    <property type="match status" value="1"/>
</dbReference>
<dbReference type="CDD" id="cd01948">
    <property type="entry name" value="EAL"/>
    <property type="match status" value="1"/>
</dbReference>
<dbReference type="SUPFAM" id="SSF55073">
    <property type="entry name" value="Nucleotide cyclase"/>
    <property type="match status" value="1"/>
</dbReference>
<dbReference type="Gene3D" id="3.20.20.450">
    <property type="entry name" value="EAL domain"/>
    <property type="match status" value="1"/>
</dbReference>
<feature type="domain" description="EAL" evidence="1">
    <location>
        <begin position="179"/>
        <end position="431"/>
    </location>
</feature>
<dbReference type="AlphaFoldDB" id="A0A7X4YW45"/>
<keyword evidence="4" id="KW-1185">Reference proteome</keyword>
<proteinExistence type="predicted"/>
<dbReference type="Pfam" id="PF00563">
    <property type="entry name" value="EAL"/>
    <property type="match status" value="1"/>
</dbReference>
<protein>
    <submittedName>
        <fullName evidence="3">EAL domain-containing protein</fullName>
    </submittedName>
</protein>
<dbReference type="InterPro" id="IPR043128">
    <property type="entry name" value="Rev_trsase/Diguanyl_cyclase"/>
</dbReference>
<dbReference type="SMART" id="SM00052">
    <property type="entry name" value="EAL"/>
    <property type="match status" value="1"/>
</dbReference>
<evidence type="ECO:0000313" key="3">
    <source>
        <dbReference type="EMBL" id="NBC72654.1"/>
    </source>
</evidence>
<comment type="caution">
    <text evidence="3">The sequence shown here is derived from an EMBL/GenBank/DDBJ whole genome shotgun (WGS) entry which is preliminary data.</text>
</comment>
<dbReference type="PROSITE" id="PS50883">
    <property type="entry name" value="EAL"/>
    <property type="match status" value="1"/>
</dbReference>
<reference evidence="3 4" key="1">
    <citation type="submission" date="2020-01" db="EMBL/GenBank/DDBJ databases">
        <title>Paenibacillus soybeanensis sp. nov. isolated from the nodules of soybean (Glycine max(L.) Merr).</title>
        <authorList>
            <person name="Wang H."/>
        </authorList>
    </citation>
    <scope>NUCLEOTIDE SEQUENCE [LARGE SCALE GENOMIC DNA]</scope>
    <source>
        <strain evidence="3 4">DSM 23054</strain>
    </source>
</reference>
<dbReference type="CDD" id="cd01949">
    <property type="entry name" value="GGDEF"/>
    <property type="match status" value="1"/>
</dbReference>
<organism evidence="3 4">
    <name type="scientific">Paenibacillus sacheonensis</name>
    <dbReference type="NCBI Taxonomy" id="742054"/>
    <lineage>
        <taxon>Bacteria</taxon>
        <taxon>Bacillati</taxon>
        <taxon>Bacillota</taxon>
        <taxon>Bacilli</taxon>
        <taxon>Bacillales</taxon>
        <taxon>Paenibacillaceae</taxon>
        <taxon>Paenibacillus</taxon>
    </lineage>
</organism>
<dbReference type="Pfam" id="PF00990">
    <property type="entry name" value="GGDEF"/>
    <property type="match status" value="1"/>
</dbReference>
<feature type="domain" description="GGDEF" evidence="2">
    <location>
        <begin position="35"/>
        <end position="170"/>
    </location>
</feature>
<dbReference type="RefSeq" id="WP_161703862.1">
    <property type="nucleotide sequence ID" value="NZ_JAAAMU010000021.1"/>
</dbReference>
<dbReference type="Proteomes" id="UP000558113">
    <property type="component" value="Unassembled WGS sequence"/>
</dbReference>
<name>A0A7X4YW45_9BACL</name>
<dbReference type="InterPro" id="IPR000160">
    <property type="entry name" value="GGDEF_dom"/>
</dbReference>
<dbReference type="InterPro" id="IPR029787">
    <property type="entry name" value="Nucleotide_cyclase"/>
</dbReference>
<accession>A0A7X4YW45</accession>
<dbReference type="InterPro" id="IPR035919">
    <property type="entry name" value="EAL_sf"/>
</dbReference>
<dbReference type="InterPro" id="IPR001633">
    <property type="entry name" value="EAL_dom"/>
</dbReference>
<dbReference type="PANTHER" id="PTHR33121">
    <property type="entry name" value="CYCLIC DI-GMP PHOSPHODIESTERASE PDEF"/>
    <property type="match status" value="1"/>
</dbReference>
<dbReference type="PROSITE" id="PS50887">
    <property type="entry name" value="GGDEF"/>
    <property type="match status" value="1"/>
</dbReference>
<evidence type="ECO:0000313" key="4">
    <source>
        <dbReference type="Proteomes" id="UP000558113"/>
    </source>
</evidence>
<dbReference type="Gene3D" id="3.30.70.270">
    <property type="match status" value="1"/>
</dbReference>
<dbReference type="SUPFAM" id="SSF141868">
    <property type="entry name" value="EAL domain-like"/>
    <property type="match status" value="1"/>
</dbReference>
<dbReference type="EMBL" id="JAAAMU010000021">
    <property type="protein sequence ID" value="NBC72654.1"/>
    <property type="molecule type" value="Genomic_DNA"/>
</dbReference>
<dbReference type="NCBIfam" id="TIGR00254">
    <property type="entry name" value="GGDEF"/>
    <property type="match status" value="1"/>
</dbReference>
<dbReference type="InterPro" id="IPR050706">
    <property type="entry name" value="Cyclic-di-GMP_PDE-like"/>
</dbReference>
<gene>
    <name evidence="3" type="ORF">GT003_27025</name>
</gene>
<dbReference type="GO" id="GO:0071111">
    <property type="term" value="F:cyclic-guanylate-specific phosphodiesterase activity"/>
    <property type="evidence" value="ECO:0007669"/>
    <property type="project" value="InterPro"/>
</dbReference>
<dbReference type="OrthoDB" id="9759607at2"/>
<evidence type="ECO:0000259" key="2">
    <source>
        <dbReference type="PROSITE" id="PS50887"/>
    </source>
</evidence>